<reference evidence="2" key="1">
    <citation type="submission" date="2016-10" db="EMBL/GenBank/DDBJ databases">
        <authorList>
            <person name="Varghese N."/>
            <person name="Submissions S."/>
        </authorList>
    </citation>
    <scope>NUCLEOTIDE SEQUENCE [LARGE SCALE GENOMIC DNA]</scope>
    <source>
        <strain evidence="2">DSM 25232 / NCIMB 14723 / 92V</strain>
    </source>
</reference>
<gene>
    <name evidence="1" type="ORF">SAMN04487910_0377</name>
</gene>
<name>A0A1H7GM13_AQUAM</name>
<sequence>MKKFIPLILIPLLCTFSCSNDDDAIADPDLLGKWQLIEQLVDPGDGSGTFQPVNSDLELEFLPAGVLQVSNGTLCLITIGGEGDSTESYSIDENVITVDCGNSTNISFEIKEGRLFLYFPCIEGCAQKYQKLP</sequence>
<evidence type="ECO:0000313" key="2">
    <source>
        <dbReference type="Proteomes" id="UP000198521"/>
    </source>
</evidence>
<dbReference type="Proteomes" id="UP000198521">
    <property type="component" value="Unassembled WGS sequence"/>
</dbReference>
<accession>A0A1H7GM13</accession>
<dbReference type="EMBL" id="FOAB01000001">
    <property type="protein sequence ID" value="SEK37560.1"/>
    <property type="molecule type" value="Genomic_DNA"/>
</dbReference>
<dbReference type="OrthoDB" id="955522at2"/>
<evidence type="ECO:0008006" key="3">
    <source>
        <dbReference type="Google" id="ProtNLM"/>
    </source>
</evidence>
<keyword evidence="2" id="KW-1185">Reference proteome</keyword>
<dbReference type="RefSeq" id="WP_091404748.1">
    <property type="nucleotide sequence ID" value="NZ_FOAB01000001.1"/>
</dbReference>
<evidence type="ECO:0000313" key="1">
    <source>
        <dbReference type="EMBL" id="SEK37560.1"/>
    </source>
</evidence>
<organism evidence="1 2">
    <name type="scientific">Aquimarina amphilecti</name>
    <dbReference type="NCBI Taxonomy" id="1038014"/>
    <lineage>
        <taxon>Bacteria</taxon>
        <taxon>Pseudomonadati</taxon>
        <taxon>Bacteroidota</taxon>
        <taxon>Flavobacteriia</taxon>
        <taxon>Flavobacteriales</taxon>
        <taxon>Flavobacteriaceae</taxon>
        <taxon>Aquimarina</taxon>
    </lineage>
</organism>
<proteinExistence type="predicted"/>
<dbReference type="STRING" id="1038014.SAMN04487910_0377"/>
<dbReference type="AlphaFoldDB" id="A0A1H7GM13"/>
<protein>
    <recommendedName>
        <fullName evidence="3">Lipocalin-like domain-containing protein</fullName>
    </recommendedName>
</protein>